<gene>
    <name evidence="9" type="ORF">BJ975_001295</name>
    <name evidence="7" type="ORF">IDH50_09850</name>
    <name evidence="8" type="ORF">IDH50_13910</name>
</gene>
<evidence type="ECO:0000256" key="3">
    <source>
        <dbReference type="ARBA" id="ARBA00022692"/>
    </source>
</evidence>
<evidence type="ECO:0000313" key="7">
    <source>
        <dbReference type="EMBL" id="MBD1270533.1"/>
    </source>
</evidence>
<evidence type="ECO:0000313" key="9">
    <source>
        <dbReference type="EMBL" id="NYI37920.1"/>
    </source>
</evidence>
<feature type="transmembrane region" description="Helical" evidence="6">
    <location>
        <begin position="269"/>
        <end position="289"/>
    </location>
</feature>
<dbReference type="AlphaFoldDB" id="A0A8I0KLX2"/>
<feature type="transmembrane region" description="Helical" evidence="6">
    <location>
        <begin position="12"/>
        <end position="33"/>
    </location>
</feature>
<dbReference type="Proteomes" id="UP000659061">
    <property type="component" value="Unassembled WGS sequence"/>
</dbReference>
<feature type="transmembrane region" description="Helical" evidence="6">
    <location>
        <begin position="206"/>
        <end position="228"/>
    </location>
</feature>
<keyword evidence="5 6" id="KW-0472">Membrane</keyword>
<evidence type="ECO:0000313" key="10">
    <source>
        <dbReference type="Proteomes" id="UP000587211"/>
    </source>
</evidence>
<reference evidence="9 10" key="1">
    <citation type="submission" date="2020-07" db="EMBL/GenBank/DDBJ databases">
        <title>Sequencing the genomes of 1000 actinobacteria strains.</title>
        <authorList>
            <person name="Klenk H.-P."/>
        </authorList>
    </citation>
    <scope>NUCLEOTIDE SEQUENCE [LARGE SCALE GENOMIC DNA]</scope>
    <source>
        <strain evidence="9 10">DSM 19087</strain>
    </source>
</reference>
<dbReference type="PANTHER" id="PTHR21716">
    <property type="entry name" value="TRANSMEMBRANE PROTEIN"/>
    <property type="match status" value="1"/>
</dbReference>
<keyword evidence="10" id="KW-1185">Reference proteome</keyword>
<reference evidence="7" key="2">
    <citation type="submission" date="2020-09" db="EMBL/GenBank/DDBJ databases">
        <title>Novel species in genus Aeromicrobium.</title>
        <authorList>
            <person name="Zhang G."/>
        </authorList>
    </citation>
    <scope>NUCLEOTIDE SEQUENCE</scope>
    <source>
        <strain evidence="7">SSW1-57</strain>
    </source>
</reference>
<dbReference type="Proteomes" id="UP000587211">
    <property type="component" value="Unassembled WGS sequence"/>
</dbReference>
<sequence>MTIEQGPGPGPTGRTVSGVLTFVVGAAALTIVLGGVHAVASIIGPVFLALVITVTVHPARRALERTRLPEWAASTVMLIAAYLLIVVMTLALVVSVAQLAALLPKYTTEFTETVNDAVATLEGFGVEQAQLDKVAAAIDPARLVELVASILGGTLGALTDVFFLFTVLLFMAFDTNAARRNLHLLGGRFGDVVTAVGHFADGTRTYMVVAATFGLIVAIVDGVALYVIGVPGAFVWAVLAFVTNFIPNIGFVIGLVPPALIALLEDGPGLMLAVIVVYCVVNFVIQSIIQPRVVGESVGLSPTLTFLSLVFWAWLLGPLGALLAVPLSLLMKAMLVEADPRLSWALPLISGRPETSD</sequence>
<feature type="transmembrane region" description="Helical" evidence="6">
    <location>
        <begin position="150"/>
        <end position="173"/>
    </location>
</feature>
<comment type="caution">
    <text evidence="7">The sequence shown here is derived from an EMBL/GenBank/DDBJ whole genome shotgun (WGS) entry which is preliminary data.</text>
</comment>
<proteinExistence type="inferred from homology"/>
<dbReference type="GO" id="GO:0055085">
    <property type="term" value="P:transmembrane transport"/>
    <property type="evidence" value="ECO:0007669"/>
    <property type="project" value="TreeGrafter"/>
</dbReference>
<dbReference type="GO" id="GO:0016020">
    <property type="term" value="C:membrane"/>
    <property type="evidence" value="ECO:0007669"/>
    <property type="project" value="UniProtKB-SubCell"/>
</dbReference>
<accession>A0A8I0KLX2</accession>
<feature type="transmembrane region" description="Helical" evidence="6">
    <location>
        <begin position="71"/>
        <end position="97"/>
    </location>
</feature>
<evidence type="ECO:0000313" key="11">
    <source>
        <dbReference type="Proteomes" id="UP000659061"/>
    </source>
</evidence>
<name>A0A8I0KLX2_9ACTN</name>
<dbReference type="RefSeq" id="WP_179424379.1">
    <property type="nucleotide sequence ID" value="NZ_BAAAMP010000001.1"/>
</dbReference>
<comment type="similarity">
    <text evidence="2">Belongs to the autoinducer-2 exporter (AI-2E) (TC 2.A.86) family.</text>
</comment>
<dbReference type="PANTHER" id="PTHR21716:SF64">
    <property type="entry name" value="AI-2 TRANSPORT PROTEIN TQSA"/>
    <property type="match status" value="1"/>
</dbReference>
<dbReference type="EMBL" id="JACWMT010000002">
    <property type="protein sequence ID" value="MBD1270533.1"/>
    <property type="molecule type" value="Genomic_DNA"/>
</dbReference>
<evidence type="ECO:0000256" key="1">
    <source>
        <dbReference type="ARBA" id="ARBA00004141"/>
    </source>
</evidence>
<keyword evidence="3 6" id="KW-0812">Transmembrane</keyword>
<evidence type="ECO:0000256" key="5">
    <source>
        <dbReference type="ARBA" id="ARBA00023136"/>
    </source>
</evidence>
<evidence type="ECO:0000256" key="2">
    <source>
        <dbReference type="ARBA" id="ARBA00009773"/>
    </source>
</evidence>
<evidence type="ECO:0000256" key="6">
    <source>
        <dbReference type="SAM" id="Phobius"/>
    </source>
</evidence>
<comment type="subcellular location">
    <subcellularLocation>
        <location evidence="1">Membrane</location>
        <topology evidence="1">Multi-pass membrane protein</topology>
    </subcellularLocation>
</comment>
<dbReference type="Pfam" id="PF01594">
    <property type="entry name" value="AI-2E_transport"/>
    <property type="match status" value="1"/>
</dbReference>
<keyword evidence="4 6" id="KW-1133">Transmembrane helix</keyword>
<protein>
    <submittedName>
        <fullName evidence="7">AI-2E family transporter</fullName>
    </submittedName>
    <submittedName>
        <fullName evidence="9">PurR-regulated permease PerM</fullName>
    </submittedName>
</protein>
<feature type="transmembrane region" description="Helical" evidence="6">
    <location>
        <begin position="309"/>
        <end position="331"/>
    </location>
</feature>
<dbReference type="InterPro" id="IPR002549">
    <property type="entry name" value="AI-2E-like"/>
</dbReference>
<dbReference type="EMBL" id="JACWMT010000003">
    <property type="protein sequence ID" value="MBD1271335.1"/>
    <property type="molecule type" value="Genomic_DNA"/>
</dbReference>
<dbReference type="EMBL" id="JACBZN010000001">
    <property type="protein sequence ID" value="NYI37920.1"/>
    <property type="molecule type" value="Genomic_DNA"/>
</dbReference>
<feature type="transmembrane region" description="Helical" evidence="6">
    <location>
        <begin position="234"/>
        <end position="257"/>
    </location>
</feature>
<evidence type="ECO:0000313" key="8">
    <source>
        <dbReference type="EMBL" id="MBD1271335.1"/>
    </source>
</evidence>
<evidence type="ECO:0000256" key="4">
    <source>
        <dbReference type="ARBA" id="ARBA00022989"/>
    </source>
</evidence>
<organism evidence="7 11">
    <name type="scientific">Aeromicrobium tamlense</name>
    <dbReference type="NCBI Taxonomy" id="375541"/>
    <lineage>
        <taxon>Bacteria</taxon>
        <taxon>Bacillati</taxon>
        <taxon>Actinomycetota</taxon>
        <taxon>Actinomycetes</taxon>
        <taxon>Propionibacteriales</taxon>
        <taxon>Nocardioidaceae</taxon>
        <taxon>Aeromicrobium</taxon>
    </lineage>
</organism>